<dbReference type="CDD" id="cd00448">
    <property type="entry name" value="YjgF_YER057c_UK114_family"/>
    <property type="match status" value="1"/>
</dbReference>
<dbReference type="InterPro" id="IPR006175">
    <property type="entry name" value="YjgF/YER057c/UK114"/>
</dbReference>
<evidence type="ECO:0000313" key="3">
    <source>
        <dbReference type="Proteomes" id="UP001642900"/>
    </source>
</evidence>
<dbReference type="SUPFAM" id="SSF55298">
    <property type="entry name" value="YjgF-like"/>
    <property type="match status" value="1"/>
</dbReference>
<dbReference type="PANTHER" id="PTHR11803:SF39">
    <property type="entry name" value="2-IMINOBUTANOATE_2-IMINOPROPANOATE DEAMINASE"/>
    <property type="match status" value="1"/>
</dbReference>
<evidence type="ECO:0000313" key="2">
    <source>
        <dbReference type="EMBL" id="NGO50120.1"/>
    </source>
</evidence>
<keyword evidence="3" id="KW-1185">Reference proteome</keyword>
<gene>
    <name evidence="2" type="ORF">G6N73_02825</name>
</gene>
<sequence length="152" mass="16624">MRAKRSGMRCNKPKRKQAVREGTAMEFINSRAAKAAKLPFSQAVRVGDILYLSGALGNVPGKLELVPGGIVAETRQTMENIGAVLKENGLTFADVFKCTVMLADMSRWAEFNRIYITYFDPDRLPARSAFGTNGLALGAQVELECCAYSGNR</sequence>
<dbReference type="EMBL" id="JAAKZF010000002">
    <property type="protein sequence ID" value="NGO50120.1"/>
    <property type="molecule type" value="Genomic_DNA"/>
</dbReference>
<comment type="caution">
    <text evidence="2">The sequence shown here is derived from an EMBL/GenBank/DDBJ whole genome shotgun (WGS) entry which is preliminary data.</text>
</comment>
<evidence type="ECO:0000256" key="1">
    <source>
        <dbReference type="ARBA" id="ARBA00010552"/>
    </source>
</evidence>
<dbReference type="FunFam" id="3.30.1330.40:FF:000001">
    <property type="entry name" value="L-PSP family endoribonuclease"/>
    <property type="match status" value="1"/>
</dbReference>
<proteinExistence type="inferred from homology"/>
<dbReference type="PANTHER" id="PTHR11803">
    <property type="entry name" value="2-IMINOBUTANOATE/2-IMINOPROPANOATE DEAMINASE RIDA"/>
    <property type="match status" value="1"/>
</dbReference>
<dbReference type="GO" id="GO:0019239">
    <property type="term" value="F:deaminase activity"/>
    <property type="evidence" value="ECO:0007669"/>
    <property type="project" value="TreeGrafter"/>
</dbReference>
<name>A0A6G4W7I3_9HYPH</name>
<dbReference type="InterPro" id="IPR035959">
    <property type="entry name" value="RutC-like_sf"/>
</dbReference>
<reference evidence="2 3" key="1">
    <citation type="submission" date="2020-02" db="EMBL/GenBank/DDBJ databases">
        <title>Genome sequence of strain CCNWXJ40-4.</title>
        <authorList>
            <person name="Gao J."/>
            <person name="Sun J."/>
        </authorList>
    </citation>
    <scope>NUCLEOTIDE SEQUENCE [LARGE SCALE GENOMIC DNA]</scope>
    <source>
        <strain evidence="2 3">CCNWXJ 40-4</strain>
    </source>
</reference>
<dbReference type="Pfam" id="PF01042">
    <property type="entry name" value="Ribonuc_L-PSP"/>
    <property type="match status" value="1"/>
</dbReference>
<dbReference type="AlphaFoldDB" id="A0A6G4W7I3"/>
<dbReference type="GO" id="GO:0005829">
    <property type="term" value="C:cytosol"/>
    <property type="evidence" value="ECO:0007669"/>
    <property type="project" value="TreeGrafter"/>
</dbReference>
<comment type="similarity">
    <text evidence="1">Belongs to the RutC family.</text>
</comment>
<dbReference type="Proteomes" id="UP001642900">
    <property type="component" value="Unassembled WGS sequence"/>
</dbReference>
<organism evidence="2 3">
    <name type="scientific">Allomesorhizobium camelthorni</name>
    <dbReference type="NCBI Taxonomy" id="475069"/>
    <lineage>
        <taxon>Bacteria</taxon>
        <taxon>Pseudomonadati</taxon>
        <taxon>Pseudomonadota</taxon>
        <taxon>Alphaproteobacteria</taxon>
        <taxon>Hyphomicrobiales</taxon>
        <taxon>Phyllobacteriaceae</taxon>
        <taxon>Allomesorhizobium</taxon>
    </lineage>
</organism>
<protein>
    <submittedName>
        <fullName evidence="2">RidA family protein</fullName>
    </submittedName>
</protein>
<accession>A0A6G4W7I3</accession>
<dbReference type="Gene3D" id="3.30.1330.40">
    <property type="entry name" value="RutC-like"/>
    <property type="match status" value="1"/>
</dbReference>